<reference evidence="1 2" key="1">
    <citation type="journal article" date="2020" name="Biotechnol. Biofuels">
        <title>New insights from the biogas microbiome by comprehensive genome-resolved metagenomics of nearly 1600 species originating from multiple anaerobic digesters.</title>
        <authorList>
            <person name="Campanaro S."/>
            <person name="Treu L."/>
            <person name="Rodriguez-R L.M."/>
            <person name="Kovalovszki A."/>
            <person name="Ziels R.M."/>
            <person name="Maus I."/>
            <person name="Zhu X."/>
            <person name="Kougias P.G."/>
            <person name="Basile A."/>
            <person name="Luo G."/>
            <person name="Schluter A."/>
            <person name="Konstantinidis K.T."/>
            <person name="Angelidaki I."/>
        </authorList>
    </citation>
    <scope>NUCLEOTIDE SEQUENCE [LARGE SCALE GENOMIC DNA]</scope>
    <source>
        <strain evidence="1">AS04akNAM_66</strain>
    </source>
</reference>
<sequence length="21" mass="1964">DNDEIAAIAGIEGAGFASDAG</sequence>
<dbReference type="Proteomes" id="UP000551563">
    <property type="component" value="Unassembled WGS sequence"/>
</dbReference>
<proteinExistence type="predicted"/>
<evidence type="ECO:0000313" key="1">
    <source>
        <dbReference type="EMBL" id="HHV67733.1"/>
    </source>
</evidence>
<dbReference type="EMBL" id="DUMN01000262">
    <property type="protein sequence ID" value="HHV67733.1"/>
    <property type="molecule type" value="Genomic_DNA"/>
</dbReference>
<organism evidence="1 2">
    <name type="scientific">Brucella intermedia</name>
    <dbReference type="NCBI Taxonomy" id="94625"/>
    <lineage>
        <taxon>Bacteria</taxon>
        <taxon>Pseudomonadati</taxon>
        <taxon>Pseudomonadota</taxon>
        <taxon>Alphaproteobacteria</taxon>
        <taxon>Hyphomicrobiales</taxon>
        <taxon>Brucellaceae</taxon>
        <taxon>Brucella/Ochrobactrum group</taxon>
        <taxon>Brucella</taxon>
    </lineage>
</organism>
<protein>
    <submittedName>
        <fullName evidence="1">Heme-binding protein</fullName>
    </submittedName>
</protein>
<accession>A0A7V6TZB4</accession>
<evidence type="ECO:0000313" key="2">
    <source>
        <dbReference type="Proteomes" id="UP000551563"/>
    </source>
</evidence>
<comment type="caution">
    <text evidence="1">The sequence shown here is derived from an EMBL/GenBank/DDBJ whole genome shotgun (WGS) entry which is preliminary data.</text>
</comment>
<dbReference type="AlphaFoldDB" id="A0A7V6TZB4"/>
<feature type="non-terminal residue" evidence="1">
    <location>
        <position position="1"/>
    </location>
</feature>
<gene>
    <name evidence="1" type="ORF">GXX48_08850</name>
</gene>
<name>A0A7V6TZB4_9HYPH</name>